<name>A0ABN8I8U2_9NEOP</name>
<protein>
    <submittedName>
        <fullName evidence="2">Uncharacterized protein</fullName>
    </submittedName>
</protein>
<sequence length="104" mass="12328">MVWRYPREFTETLTLSTKFPFKINCDDGFARGNRCEHRRGRRHLRDGGPRSRVGGADAGLQQRRHRCRQHRRRRPGILRQRGGGQRRFSANRDCYGVTNSINRY</sequence>
<keyword evidence="3" id="KW-1185">Reference proteome</keyword>
<gene>
    <name evidence="2" type="ORF">IPOD504_LOCUS6282</name>
</gene>
<dbReference type="EMBL" id="OW152830">
    <property type="protein sequence ID" value="CAH2048681.1"/>
    <property type="molecule type" value="Genomic_DNA"/>
</dbReference>
<evidence type="ECO:0000313" key="3">
    <source>
        <dbReference type="Proteomes" id="UP000837857"/>
    </source>
</evidence>
<organism evidence="2 3">
    <name type="scientific">Iphiclides podalirius</name>
    <name type="common">scarce swallowtail</name>
    <dbReference type="NCBI Taxonomy" id="110791"/>
    <lineage>
        <taxon>Eukaryota</taxon>
        <taxon>Metazoa</taxon>
        <taxon>Ecdysozoa</taxon>
        <taxon>Arthropoda</taxon>
        <taxon>Hexapoda</taxon>
        <taxon>Insecta</taxon>
        <taxon>Pterygota</taxon>
        <taxon>Neoptera</taxon>
        <taxon>Endopterygota</taxon>
        <taxon>Lepidoptera</taxon>
        <taxon>Glossata</taxon>
        <taxon>Ditrysia</taxon>
        <taxon>Papilionoidea</taxon>
        <taxon>Papilionidae</taxon>
        <taxon>Papilioninae</taxon>
        <taxon>Iphiclides</taxon>
    </lineage>
</organism>
<evidence type="ECO:0000256" key="1">
    <source>
        <dbReference type="SAM" id="MobiDB-lite"/>
    </source>
</evidence>
<feature type="non-terminal residue" evidence="2">
    <location>
        <position position="1"/>
    </location>
</feature>
<evidence type="ECO:0000313" key="2">
    <source>
        <dbReference type="EMBL" id="CAH2048681.1"/>
    </source>
</evidence>
<dbReference type="Proteomes" id="UP000837857">
    <property type="component" value="Chromosome 18"/>
</dbReference>
<feature type="region of interest" description="Disordered" evidence="1">
    <location>
        <begin position="39"/>
        <end position="71"/>
    </location>
</feature>
<proteinExistence type="predicted"/>
<feature type="compositionally biased region" description="Basic residues" evidence="1">
    <location>
        <begin position="62"/>
        <end position="71"/>
    </location>
</feature>
<reference evidence="2" key="1">
    <citation type="submission" date="2022-03" db="EMBL/GenBank/DDBJ databases">
        <authorList>
            <person name="Martin H S."/>
        </authorList>
    </citation>
    <scope>NUCLEOTIDE SEQUENCE</scope>
</reference>
<accession>A0ABN8I8U2</accession>